<accession>A0A7H9K7C3</accession>
<dbReference type="RefSeq" id="WP_137456781.1">
    <property type="nucleotide sequence ID" value="NZ_CP056159.1"/>
</dbReference>
<proteinExistence type="predicted"/>
<organism evidence="1 2">
    <name type="scientific">Escherichia marmotae</name>
    <dbReference type="NCBI Taxonomy" id="1499973"/>
    <lineage>
        <taxon>Bacteria</taxon>
        <taxon>Pseudomonadati</taxon>
        <taxon>Pseudomonadota</taxon>
        <taxon>Gammaproteobacteria</taxon>
        <taxon>Enterobacterales</taxon>
        <taxon>Enterobacteriaceae</taxon>
        <taxon>Escherichia</taxon>
    </lineage>
</organism>
<dbReference type="Proteomes" id="UP000512115">
    <property type="component" value="Chromosome"/>
</dbReference>
<reference evidence="1 2" key="1">
    <citation type="submission" date="2020-06" db="EMBL/GenBank/DDBJ databases">
        <title>REHAB project genomes.</title>
        <authorList>
            <person name="Shaw L.P."/>
        </authorList>
    </citation>
    <scope>NUCLEOTIDE SEQUENCE [LARGE SCALE GENOMIC DNA]</scope>
    <source>
        <strain evidence="1 2">RHBSTW-00814</strain>
    </source>
</reference>
<name>A0A7H9K7C3_9ESCH</name>
<dbReference type="EMBL" id="CP056159">
    <property type="protein sequence ID" value="QLV00763.1"/>
    <property type="molecule type" value="Genomic_DNA"/>
</dbReference>
<sequence length="216" mass="24272">MSIGMSQNFINWMNKKLCTKHSVDNVIEHDNQTLTVTTRNGEIYLVGAVNAGRIELSDLNEYLNDKELNILIIQGDLLFMSGDAIELLRSKGIAYDSFGRFSTGLDLENISEHLDKENKFIIRGLRQHSDVSSVERLTNKKYMVERCSGPSLIILSVNDYDLSAEAVRTACQIHGGCDIILSSNPYSRITHEATIAARSMNIEIFKWGDLLSRISK</sequence>
<dbReference type="AlphaFoldDB" id="A0A7H9K7C3"/>
<evidence type="ECO:0000313" key="2">
    <source>
        <dbReference type="Proteomes" id="UP000512115"/>
    </source>
</evidence>
<gene>
    <name evidence="1" type="ORF">HV284_06555</name>
</gene>
<evidence type="ECO:0000313" key="1">
    <source>
        <dbReference type="EMBL" id="QLV00763.1"/>
    </source>
</evidence>
<protein>
    <submittedName>
        <fullName evidence="1">Uncharacterized protein</fullName>
    </submittedName>
</protein>